<name>A0A4Z2I5J3_9TELE</name>
<dbReference type="AlphaFoldDB" id="A0A4Z2I5J3"/>
<keyword evidence="3" id="KW-1185">Reference proteome</keyword>
<accession>A0A4Z2I5J3</accession>
<gene>
    <name evidence="2" type="ORF">EYF80_016576</name>
</gene>
<proteinExistence type="predicted"/>
<protein>
    <submittedName>
        <fullName evidence="2">Uncharacterized protein</fullName>
    </submittedName>
</protein>
<comment type="caution">
    <text evidence="2">The sequence shown here is derived from an EMBL/GenBank/DDBJ whole genome shotgun (WGS) entry which is preliminary data.</text>
</comment>
<feature type="region of interest" description="Disordered" evidence="1">
    <location>
        <begin position="60"/>
        <end position="108"/>
    </location>
</feature>
<sequence>MRGGVRLKGFFLNGGSAAIGLPVAVLNEHLNAAPQQILPARTHRRPQGVLVDLDQFTCRRRTGGGRAGGEREQGERVRRGVKPVGGVKTSEPVGAGRSRSERIGAPASSPESSCRVLKLSVLSTAVTRRATQIMHDCRSADGGRGIRACFTPSGPLSVTDSRAPLRPLSAEWAGAPVHMFLWNSSLSSSWRILYTLVLMSSSCLYCRYCVTLSDTNTMLPSRFTTNRKPSRA</sequence>
<dbReference type="EMBL" id="SRLO01000128">
    <property type="protein sequence ID" value="TNN73090.1"/>
    <property type="molecule type" value="Genomic_DNA"/>
</dbReference>
<feature type="compositionally biased region" description="Basic and acidic residues" evidence="1">
    <location>
        <begin position="68"/>
        <end position="78"/>
    </location>
</feature>
<organism evidence="2 3">
    <name type="scientific">Liparis tanakae</name>
    <name type="common">Tanaka's snailfish</name>
    <dbReference type="NCBI Taxonomy" id="230148"/>
    <lineage>
        <taxon>Eukaryota</taxon>
        <taxon>Metazoa</taxon>
        <taxon>Chordata</taxon>
        <taxon>Craniata</taxon>
        <taxon>Vertebrata</taxon>
        <taxon>Euteleostomi</taxon>
        <taxon>Actinopterygii</taxon>
        <taxon>Neopterygii</taxon>
        <taxon>Teleostei</taxon>
        <taxon>Neoteleostei</taxon>
        <taxon>Acanthomorphata</taxon>
        <taxon>Eupercaria</taxon>
        <taxon>Perciformes</taxon>
        <taxon>Cottioidei</taxon>
        <taxon>Cottales</taxon>
        <taxon>Liparidae</taxon>
        <taxon>Liparis</taxon>
    </lineage>
</organism>
<evidence type="ECO:0000256" key="1">
    <source>
        <dbReference type="SAM" id="MobiDB-lite"/>
    </source>
</evidence>
<evidence type="ECO:0000313" key="3">
    <source>
        <dbReference type="Proteomes" id="UP000314294"/>
    </source>
</evidence>
<evidence type="ECO:0000313" key="2">
    <source>
        <dbReference type="EMBL" id="TNN73090.1"/>
    </source>
</evidence>
<dbReference type="Proteomes" id="UP000314294">
    <property type="component" value="Unassembled WGS sequence"/>
</dbReference>
<reference evidence="2 3" key="1">
    <citation type="submission" date="2019-03" db="EMBL/GenBank/DDBJ databases">
        <title>First draft genome of Liparis tanakae, snailfish: a comprehensive survey of snailfish specific genes.</title>
        <authorList>
            <person name="Kim W."/>
            <person name="Song I."/>
            <person name="Jeong J.-H."/>
            <person name="Kim D."/>
            <person name="Kim S."/>
            <person name="Ryu S."/>
            <person name="Song J.Y."/>
            <person name="Lee S.K."/>
        </authorList>
    </citation>
    <scope>NUCLEOTIDE SEQUENCE [LARGE SCALE GENOMIC DNA]</scope>
    <source>
        <tissue evidence="2">Muscle</tissue>
    </source>
</reference>